<evidence type="ECO:0000259" key="11">
    <source>
        <dbReference type="PROSITE" id="PS50262"/>
    </source>
</evidence>
<dbReference type="PANTHER" id="PTHR24229">
    <property type="entry name" value="NEUROPEPTIDES RECEPTOR"/>
    <property type="match status" value="1"/>
</dbReference>
<dbReference type="GO" id="GO:0007218">
    <property type="term" value="P:neuropeptide signaling pathway"/>
    <property type="evidence" value="ECO:0007669"/>
    <property type="project" value="TreeGrafter"/>
</dbReference>
<proteinExistence type="predicted"/>
<dbReference type="GO" id="GO:0004930">
    <property type="term" value="F:G protein-coupled receptor activity"/>
    <property type="evidence" value="ECO:0007669"/>
    <property type="project" value="UniProtKB-KW"/>
</dbReference>
<evidence type="ECO:0000256" key="4">
    <source>
        <dbReference type="ARBA" id="ARBA00022989"/>
    </source>
</evidence>
<sequence length="281" mass="33522">MNLTIGLFMWSLTLGFHFDFEYQIVNYCKIRRYFTHVNFLLSSCLLTMASINRYARVRQAQMTRHRQRYISLCTHQTTYTTILLITLFCLIVNLHIPIYFQINQQECYARPGLYRLLFDIYFLIFYAILPPMSMIAINLATVVQIRNIKRLVHPTVSRREYHLIILVIMHSITNAILTLPFTINKFVYYSLVDSNVSENSRFAFAVTLLIAFMNPGLSFFLYTLTTQSFRREFVRAGAHDDITDDIPKRNRQLSQSTNHRCWMQELIDHHYRRYIKYMTFL</sequence>
<feature type="transmembrane region" description="Helical" evidence="9">
    <location>
        <begin position="120"/>
        <end position="143"/>
    </location>
</feature>
<keyword evidence="4 9" id="KW-1133">Transmembrane helix</keyword>
<feature type="transmembrane region" description="Helical" evidence="9">
    <location>
        <begin position="163"/>
        <end position="183"/>
    </location>
</feature>
<reference evidence="12" key="1">
    <citation type="submission" date="2021-02" db="EMBL/GenBank/DDBJ databases">
        <authorList>
            <person name="Nowell W R."/>
        </authorList>
    </citation>
    <scope>NUCLEOTIDE SEQUENCE</scope>
</reference>
<dbReference type="EMBL" id="CAJNOR010000987">
    <property type="protein sequence ID" value="CAF1051288.1"/>
    <property type="molecule type" value="Genomic_DNA"/>
</dbReference>
<evidence type="ECO:0000256" key="5">
    <source>
        <dbReference type="ARBA" id="ARBA00023040"/>
    </source>
</evidence>
<evidence type="ECO:0000256" key="9">
    <source>
        <dbReference type="SAM" id="Phobius"/>
    </source>
</evidence>
<feature type="signal peptide" evidence="10">
    <location>
        <begin position="1"/>
        <end position="15"/>
    </location>
</feature>
<dbReference type="AlphaFoldDB" id="A0A814KE80"/>
<keyword evidence="5" id="KW-0297">G-protein coupled receptor</keyword>
<dbReference type="GO" id="GO:0043005">
    <property type="term" value="C:neuron projection"/>
    <property type="evidence" value="ECO:0007669"/>
    <property type="project" value="TreeGrafter"/>
</dbReference>
<name>A0A814KE80_ADIRI</name>
<evidence type="ECO:0000313" key="12">
    <source>
        <dbReference type="EMBL" id="CAF1051288.1"/>
    </source>
</evidence>
<protein>
    <recommendedName>
        <fullName evidence="11">G-protein coupled receptors family 1 profile domain-containing protein</fullName>
    </recommendedName>
</protein>
<dbReference type="InterPro" id="IPR017452">
    <property type="entry name" value="GPCR_Rhodpsn_7TM"/>
</dbReference>
<dbReference type="InterPro" id="IPR000276">
    <property type="entry name" value="GPCR_Rhodpsn"/>
</dbReference>
<evidence type="ECO:0000256" key="7">
    <source>
        <dbReference type="ARBA" id="ARBA00023170"/>
    </source>
</evidence>
<dbReference type="PANTHER" id="PTHR24229:SF40">
    <property type="entry name" value="ALLATOSTATIN C RECEPTOR 1-RELATED"/>
    <property type="match status" value="1"/>
</dbReference>
<dbReference type="Gene3D" id="1.20.1070.10">
    <property type="entry name" value="Rhodopsin 7-helix transmembrane proteins"/>
    <property type="match status" value="1"/>
</dbReference>
<dbReference type="GO" id="GO:0042923">
    <property type="term" value="F:neuropeptide binding"/>
    <property type="evidence" value="ECO:0007669"/>
    <property type="project" value="TreeGrafter"/>
</dbReference>
<feature type="transmembrane region" description="Helical" evidence="9">
    <location>
        <begin position="39"/>
        <end position="57"/>
    </location>
</feature>
<feature type="chain" id="PRO_5032785337" description="G-protein coupled receptors family 1 profile domain-containing protein" evidence="10">
    <location>
        <begin position="16"/>
        <end position="281"/>
    </location>
</feature>
<evidence type="ECO:0000256" key="10">
    <source>
        <dbReference type="SAM" id="SignalP"/>
    </source>
</evidence>
<evidence type="ECO:0000256" key="6">
    <source>
        <dbReference type="ARBA" id="ARBA00023136"/>
    </source>
</evidence>
<gene>
    <name evidence="12" type="ORF">XAT740_LOCUS15787</name>
</gene>
<accession>A0A814KE80</accession>
<keyword evidence="2" id="KW-1003">Cell membrane</keyword>
<comment type="caution">
    <text evidence="12">The sequence shown here is derived from an EMBL/GenBank/DDBJ whole genome shotgun (WGS) entry which is preliminary data.</text>
</comment>
<feature type="transmembrane region" description="Helical" evidence="9">
    <location>
        <begin position="78"/>
        <end position="100"/>
    </location>
</feature>
<feature type="transmembrane region" description="Helical" evidence="9">
    <location>
        <begin position="203"/>
        <end position="225"/>
    </location>
</feature>
<comment type="subcellular location">
    <subcellularLocation>
        <location evidence="1">Cell membrane</location>
        <topology evidence="1">Multi-pass membrane protein</topology>
    </subcellularLocation>
</comment>
<dbReference type="Proteomes" id="UP000663828">
    <property type="component" value="Unassembled WGS sequence"/>
</dbReference>
<dbReference type="GO" id="GO:0005886">
    <property type="term" value="C:plasma membrane"/>
    <property type="evidence" value="ECO:0007669"/>
    <property type="project" value="UniProtKB-SubCell"/>
</dbReference>
<organism evidence="12 13">
    <name type="scientific">Adineta ricciae</name>
    <name type="common">Rotifer</name>
    <dbReference type="NCBI Taxonomy" id="249248"/>
    <lineage>
        <taxon>Eukaryota</taxon>
        <taxon>Metazoa</taxon>
        <taxon>Spiralia</taxon>
        <taxon>Gnathifera</taxon>
        <taxon>Rotifera</taxon>
        <taxon>Eurotatoria</taxon>
        <taxon>Bdelloidea</taxon>
        <taxon>Adinetida</taxon>
        <taxon>Adinetidae</taxon>
        <taxon>Adineta</taxon>
    </lineage>
</organism>
<dbReference type="SUPFAM" id="SSF81321">
    <property type="entry name" value="Family A G protein-coupled receptor-like"/>
    <property type="match status" value="1"/>
</dbReference>
<keyword evidence="8" id="KW-0807">Transducer</keyword>
<keyword evidence="13" id="KW-1185">Reference proteome</keyword>
<evidence type="ECO:0000256" key="3">
    <source>
        <dbReference type="ARBA" id="ARBA00022692"/>
    </source>
</evidence>
<keyword evidence="3 9" id="KW-0812">Transmembrane</keyword>
<keyword evidence="10" id="KW-0732">Signal</keyword>
<keyword evidence="6 9" id="KW-0472">Membrane</keyword>
<dbReference type="PROSITE" id="PS50262">
    <property type="entry name" value="G_PROTEIN_RECEP_F1_2"/>
    <property type="match status" value="1"/>
</dbReference>
<evidence type="ECO:0000256" key="8">
    <source>
        <dbReference type="ARBA" id="ARBA00023224"/>
    </source>
</evidence>
<evidence type="ECO:0000313" key="13">
    <source>
        <dbReference type="Proteomes" id="UP000663828"/>
    </source>
</evidence>
<evidence type="ECO:0000256" key="1">
    <source>
        <dbReference type="ARBA" id="ARBA00004651"/>
    </source>
</evidence>
<keyword evidence="7" id="KW-0675">Receptor</keyword>
<evidence type="ECO:0000256" key="2">
    <source>
        <dbReference type="ARBA" id="ARBA00022475"/>
    </source>
</evidence>
<feature type="domain" description="G-protein coupled receptors family 1 profile" evidence="11">
    <location>
        <begin position="1"/>
        <end position="222"/>
    </location>
</feature>
<dbReference type="Pfam" id="PF00001">
    <property type="entry name" value="7tm_1"/>
    <property type="match status" value="1"/>
</dbReference>